<proteinExistence type="inferred from homology"/>
<name>A0ABV8I6J2_9ACTN</name>
<dbReference type="Pfam" id="PF03816">
    <property type="entry name" value="LytR_cpsA_psr"/>
    <property type="match status" value="1"/>
</dbReference>
<accession>A0ABV8I6J2</accession>
<feature type="transmembrane region" description="Helical" evidence="3">
    <location>
        <begin position="177"/>
        <end position="195"/>
    </location>
</feature>
<keyword evidence="3" id="KW-0472">Membrane</keyword>
<keyword evidence="3" id="KW-1133">Transmembrane helix</keyword>
<keyword evidence="3" id="KW-0812">Transmembrane</keyword>
<comment type="similarity">
    <text evidence="1">Belongs to the LytR/CpsA/Psr (LCP) family.</text>
</comment>
<protein>
    <submittedName>
        <fullName evidence="5">LCP family protein</fullName>
    </submittedName>
</protein>
<sequence length="654" mass="66351">MTGTGPEETGQFARITAAGPVPEGRPARAGSPDRPVASAPAGSGTSRTGSDGAAAGAGIPPGAVPGAGTPPADPGAGSPPGSGPDAGSAPRAGSASSGSSASADSGSDSGTGTGAGPGPGAASKAGPAPETGNGSPAGPDFVPGPGNTSGSTSGSTSGNASEPAPAPAARPRFARPLTTGALIGWTALSALLPGAAHLRAGRRRTGYILLGAFGALLAAVVVTALVLSGNVGIATRDGVLTTAVVLAGAGALTWFLLVLSSYITLGPGRLNRTGQIVSGAAVGLLAVTVMAPFALTAGAVMEVKQTANDIFVETPQDGSPAIPIKAEDPWNGRDRVNFLLIGGDGAGNREGVRTDSMNVASVHVKTGNTVMFSLPRNLQHVRFPPGSPLAKQFPNGFMSELPNGGLLNEVWQYAEDHPEVMGRKHQGPRALMDAIGYTLNLDIDYYVLINMYGFAHLVDAIGGLKIRVDQDVKYGGSFGTAGTIKAGHRTLSGEEALWYGRSRVGSDDFSRMARQRCVIGAFAKQATPAVVLTNFTKIARVARRMAQTNVPRDLLEHLAELALKIKDAKITSLQFVPPEFYSGRPDWQKIRTAAAKALRQSVQPSRAQLAARKTTTPGTGASPTPTLSAPPKATPSKSPTANKGAQSLDELCGL</sequence>
<feature type="compositionally biased region" description="Low complexity" evidence="2">
    <location>
        <begin position="143"/>
        <end position="159"/>
    </location>
</feature>
<dbReference type="PANTHER" id="PTHR33392:SF6">
    <property type="entry name" value="POLYISOPRENYL-TEICHOIC ACID--PEPTIDOGLYCAN TEICHOIC ACID TRANSFERASE TAGU"/>
    <property type="match status" value="1"/>
</dbReference>
<feature type="compositionally biased region" description="Low complexity" evidence="2">
    <location>
        <begin position="41"/>
        <end position="76"/>
    </location>
</feature>
<evidence type="ECO:0000259" key="4">
    <source>
        <dbReference type="Pfam" id="PF03816"/>
    </source>
</evidence>
<feature type="region of interest" description="Disordered" evidence="2">
    <location>
        <begin position="1"/>
        <end position="171"/>
    </location>
</feature>
<dbReference type="InterPro" id="IPR004474">
    <property type="entry name" value="LytR_CpsA_psr"/>
</dbReference>
<comment type="caution">
    <text evidence="5">The sequence shown here is derived from an EMBL/GenBank/DDBJ whole genome shotgun (WGS) entry which is preliminary data.</text>
</comment>
<feature type="transmembrane region" description="Helical" evidence="3">
    <location>
        <begin position="239"/>
        <end position="265"/>
    </location>
</feature>
<evidence type="ECO:0000256" key="3">
    <source>
        <dbReference type="SAM" id="Phobius"/>
    </source>
</evidence>
<evidence type="ECO:0000313" key="5">
    <source>
        <dbReference type="EMBL" id="MFC4058891.1"/>
    </source>
</evidence>
<evidence type="ECO:0000256" key="2">
    <source>
        <dbReference type="SAM" id="MobiDB-lite"/>
    </source>
</evidence>
<feature type="compositionally biased region" description="Low complexity" evidence="2">
    <location>
        <begin position="614"/>
        <end position="641"/>
    </location>
</feature>
<evidence type="ECO:0000313" key="6">
    <source>
        <dbReference type="Proteomes" id="UP001595850"/>
    </source>
</evidence>
<feature type="region of interest" description="Disordered" evidence="2">
    <location>
        <begin position="601"/>
        <end position="654"/>
    </location>
</feature>
<dbReference type="Proteomes" id="UP001595850">
    <property type="component" value="Unassembled WGS sequence"/>
</dbReference>
<dbReference type="RefSeq" id="WP_377287216.1">
    <property type="nucleotide sequence ID" value="NZ_JBHSBM010000016.1"/>
</dbReference>
<dbReference type="PANTHER" id="PTHR33392">
    <property type="entry name" value="POLYISOPRENYL-TEICHOIC ACID--PEPTIDOGLYCAN TEICHOIC ACID TRANSFERASE TAGU"/>
    <property type="match status" value="1"/>
</dbReference>
<feature type="compositionally biased region" description="Gly residues" evidence="2">
    <location>
        <begin position="109"/>
        <end position="119"/>
    </location>
</feature>
<feature type="domain" description="Cell envelope-related transcriptional attenuator" evidence="4">
    <location>
        <begin position="353"/>
        <end position="526"/>
    </location>
</feature>
<dbReference type="Gene3D" id="3.40.630.190">
    <property type="entry name" value="LCP protein"/>
    <property type="match status" value="1"/>
</dbReference>
<dbReference type="NCBIfam" id="TIGR00350">
    <property type="entry name" value="lytR_cpsA_psr"/>
    <property type="match status" value="1"/>
</dbReference>
<gene>
    <name evidence="5" type="ORF">ACFOWE_11330</name>
</gene>
<feature type="transmembrane region" description="Helical" evidence="3">
    <location>
        <begin position="277"/>
        <end position="301"/>
    </location>
</feature>
<keyword evidence="6" id="KW-1185">Reference proteome</keyword>
<evidence type="ECO:0000256" key="1">
    <source>
        <dbReference type="ARBA" id="ARBA00006068"/>
    </source>
</evidence>
<dbReference type="EMBL" id="JBHSBM010000016">
    <property type="protein sequence ID" value="MFC4058891.1"/>
    <property type="molecule type" value="Genomic_DNA"/>
</dbReference>
<feature type="compositionally biased region" description="Low complexity" evidence="2">
    <location>
        <begin position="83"/>
        <end position="108"/>
    </location>
</feature>
<reference evidence="6" key="1">
    <citation type="journal article" date="2019" name="Int. J. Syst. Evol. Microbiol.">
        <title>The Global Catalogue of Microorganisms (GCM) 10K type strain sequencing project: providing services to taxonomists for standard genome sequencing and annotation.</title>
        <authorList>
            <consortium name="The Broad Institute Genomics Platform"/>
            <consortium name="The Broad Institute Genome Sequencing Center for Infectious Disease"/>
            <person name="Wu L."/>
            <person name="Ma J."/>
        </authorList>
    </citation>
    <scope>NUCLEOTIDE SEQUENCE [LARGE SCALE GENOMIC DNA]</scope>
    <source>
        <strain evidence="6">TBRC 4489</strain>
    </source>
</reference>
<organism evidence="5 6">
    <name type="scientific">Planomonospora corallina</name>
    <dbReference type="NCBI Taxonomy" id="1806052"/>
    <lineage>
        <taxon>Bacteria</taxon>
        <taxon>Bacillati</taxon>
        <taxon>Actinomycetota</taxon>
        <taxon>Actinomycetes</taxon>
        <taxon>Streptosporangiales</taxon>
        <taxon>Streptosporangiaceae</taxon>
        <taxon>Planomonospora</taxon>
    </lineage>
</organism>
<feature type="transmembrane region" description="Helical" evidence="3">
    <location>
        <begin position="207"/>
        <end position="227"/>
    </location>
</feature>
<feature type="compositionally biased region" description="Low complexity" evidence="2">
    <location>
        <begin position="120"/>
        <end position="129"/>
    </location>
</feature>
<dbReference type="InterPro" id="IPR050922">
    <property type="entry name" value="LytR/CpsA/Psr_CW_biosynth"/>
</dbReference>